<evidence type="ECO:0000313" key="10">
    <source>
        <dbReference type="Proteomes" id="UP000064893"/>
    </source>
</evidence>
<evidence type="ECO:0000256" key="1">
    <source>
        <dbReference type="ARBA" id="ARBA00012519"/>
    </source>
</evidence>
<keyword evidence="6" id="KW-0119">Carbohydrate metabolism</keyword>
<dbReference type="InterPro" id="IPR050385">
    <property type="entry name" value="Archaeal_FAD_synthase"/>
</dbReference>
<dbReference type="NCBIfam" id="TIGR00125">
    <property type="entry name" value="cyt_tran_rel"/>
    <property type="match status" value="1"/>
</dbReference>
<dbReference type="GO" id="GO:0005524">
    <property type="term" value="F:ATP binding"/>
    <property type="evidence" value="ECO:0007669"/>
    <property type="project" value="UniProtKB-KW"/>
</dbReference>
<reference evidence="9 10" key="1">
    <citation type="submission" date="2015-11" db="EMBL/GenBank/DDBJ databases">
        <title>Description and complete genome sequence of a novel strain predominating in hypersaline microbial mats and representing a new family of the Bacteriodetes phylum.</title>
        <authorList>
            <person name="Spring S."/>
            <person name="Bunk B."/>
            <person name="Sproer C."/>
            <person name="Klenk H.-P."/>
        </authorList>
    </citation>
    <scope>NUCLEOTIDE SEQUENCE [LARGE SCALE GENOMIC DNA]</scope>
    <source>
        <strain evidence="9 10">L21-Spi-D4</strain>
    </source>
</reference>
<evidence type="ECO:0000256" key="2">
    <source>
        <dbReference type="ARBA" id="ARBA00022679"/>
    </source>
</evidence>
<dbReference type="Pfam" id="PF01467">
    <property type="entry name" value="CTP_transf_like"/>
    <property type="match status" value="1"/>
</dbReference>
<dbReference type="GO" id="GO:0016779">
    <property type="term" value="F:nucleotidyltransferase activity"/>
    <property type="evidence" value="ECO:0007669"/>
    <property type="project" value="UniProtKB-KW"/>
</dbReference>
<dbReference type="Proteomes" id="UP000064893">
    <property type="component" value="Chromosome"/>
</dbReference>
<keyword evidence="10" id="KW-1185">Reference proteome</keyword>
<proteinExistence type="predicted"/>
<dbReference type="InterPro" id="IPR004821">
    <property type="entry name" value="Cyt_trans-like"/>
</dbReference>
<dbReference type="OrthoDB" id="9795543at2"/>
<dbReference type="PANTHER" id="PTHR43793">
    <property type="entry name" value="FAD SYNTHASE"/>
    <property type="match status" value="1"/>
</dbReference>
<evidence type="ECO:0000256" key="6">
    <source>
        <dbReference type="ARBA" id="ARBA00023277"/>
    </source>
</evidence>
<dbReference type="InterPro" id="IPR011914">
    <property type="entry name" value="RfaE_dom_II"/>
</dbReference>
<keyword evidence="2" id="KW-0808">Transferase</keyword>
<dbReference type="InterPro" id="IPR014729">
    <property type="entry name" value="Rossmann-like_a/b/a_fold"/>
</dbReference>
<dbReference type="PATRIC" id="fig|1307839.3.peg.2486"/>
<organism evidence="9 10">
    <name type="scientific">Salinivirga cyanobacteriivorans</name>
    <dbReference type="NCBI Taxonomy" id="1307839"/>
    <lineage>
        <taxon>Bacteria</taxon>
        <taxon>Pseudomonadati</taxon>
        <taxon>Bacteroidota</taxon>
        <taxon>Bacteroidia</taxon>
        <taxon>Bacteroidales</taxon>
        <taxon>Salinivirgaceae</taxon>
        <taxon>Salinivirga</taxon>
    </lineage>
</organism>
<evidence type="ECO:0000256" key="4">
    <source>
        <dbReference type="ARBA" id="ARBA00022741"/>
    </source>
</evidence>
<sequence length="164" mass="18484">MNQLEIINKKIYTRESIQSQLNIWRFKNQKIVFSNGCFDIIHKGHIEYLAKASDLGDKLIIGLNTDRSVREIKGSSRPLQDEQARLTIIAALKFIDAVILFDEPTPYELIKAVQPDFLVKGNDYKAEDVVGYDIVKNRGGDVLTIELTPGYSTSAIIDKAISQN</sequence>
<gene>
    <name evidence="9" type="primary">hldE_2</name>
    <name evidence="9" type="ORF">L21SP5_02367</name>
</gene>
<dbReference type="RefSeq" id="WP_057953410.1">
    <property type="nucleotide sequence ID" value="NZ_CP013118.1"/>
</dbReference>
<dbReference type="KEGG" id="blq:L21SP5_02367"/>
<dbReference type="GO" id="GO:0005975">
    <property type="term" value="P:carbohydrate metabolic process"/>
    <property type="evidence" value="ECO:0007669"/>
    <property type="project" value="InterPro"/>
</dbReference>
<evidence type="ECO:0000313" key="9">
    <source>
        <dbReference type="EMBL" id="ALO15998.1"/>
    </source>
</evidence>
<dbReference type="AlphaFoldDB" id="A0A0S2I171"/>
<dbReference type="GO" id="GO:0016773">
    <property type="term" value="F:phosphotransferase activity, alcohol group as acceptor"/>
    <property type="evidence" value="ECO:0007669"/>
    <property type="project" value="InterPro"/>
</dbReference>
<evidence type="ECO:0000256" key="5">
    <source>
        <dbReference type="ARBA" id="ARBA00022840"/>
    </source>
</evidence>
<comment type="catalytic activity">
    <reaction evidence="7">
        <text>D-glycero-beta-D-manno-heptose 1-phosphate + ATP + H(+) = ADP-D-glycero-beta-D-manno-heptose + diphosphate</text>
        <dbReference type="Rhea" id="RHEA:27465"/>
        <dbReference type="ChEBI" id="CHEBI:15378"/>
        <dbReference type="ChEBI" id="CHEBI:30616"/>
        <dbReference type="ChEBI" id="CHEBI:33019"/>
        <dbReference type="ChEBI" id="CHEBI:59967"/>
        <dbReference type="ChEBI" id="CHEBI:61593"/>
        <dbReference type="EC" id="2.7.7.70"/>
    </reaction>
</comment>
<evidence type="ECO:0000259" key="8">
    <source>
        <dbReference type="Pfam" id="PF01467"/>
    </source>
</evidence>
<name>A0A0S2I171_9BACT</name>
<keyword evidence="5" id="KW-0067">ATP-binding</keyword>
<dbReference type="NCBIfam" id="TIGR02199">
    <property type="entry name" value="rfaE_dom_II"/>
    <property type="match status" value="1"/>
</dbReference>
<keyword evidence="3" id="KW-0548">Nucleotidyltransferase</keyword>
<dbReference type="STRING" id="1307839.L21SP5_02367"/>
<dbReference type="PANTHER" id="PTHR43793:SF2">
    <property type="entry name" value="BIFUNCTIONAL PROTEIN HLDE"/>
    <property type="match status" value="1"/>
</dbReference>
<dbReference type="EMBL" id="CP013118">
    <property type="protein sequence ID" value="ALO15998.1"/>
    <property type="molecule type" value="Genomic_DNA"/>
</dbReference>
<accession>A0A0S2I171</accession>
<dbReference type="EC" id="2.7.7.70" evidence="1"/>
<evidence type="ECO:0000256" key="3">
    <source>
        <dbReference type="ARBA" id="ARBA00022695"/>
    </source>
</evidence>
<protein>
    <recommendedName>
        <fullName evidence="1">D-glycero-beta-D-manno-heptose 1-phosphate adenylyltransferase</fullName>
        <ecNumber evidence="1">2.7.7.70</ecNumber>
    </recommendedName>
</protein>
<evidence type="ECO:0000256" key="7">
    <source>
        <dbReference type="ARBA" id="ARBA00047428"/>
    </source>
</evidence>
<dbReference type="Gene3D" id="3.40.50.620">
    <property type="entry name" value="HUPs"/>
    <property type="match status" value="1"/>
</dbReference>
<feature type="domain" description="Cytidyltransferase-like" evidence="8">
    <location>
        <begin position="35"/>
        <end position="157"/>
    </location>
</feature>
<keyword evidence="4" id="KW-0547">Nucleotide-binding</keyword>
<dbReference type="SUPFAM" id="SSF52374">
    <property type="entry name" value="Nucleotidylyl transferase"/>
    <property type="match status" value="1"/>
</dbReference>